<comment type="caution">
    <text evidence="2">The sequence shown here is derived from an EMBL/GenBank/DDBJ whole genome shotgun (WGS) entry which is preliminary data.</text>
</comment>
<evidence type="ECO:0000313" key="3">
    <source>
        <dbReference type="Proteomes" id="UP001430919"/>
    </source>
</evidence>
<reference evidence="2" key="1">
    <citation type="submission" date="2021-11" db="EMBL/GenBank/DDBJ databases">
        <title>Description of novel Flavobacterium species.</title>
        <authorList>
            <person name="Saticioglu I.B."/>
            <person name="Ay H."/>
            <person name="Altun S."/>
            <person name="Duman M."/>
        </authorList>
    </citation>
    <scope>NUCLEOTIDE SEQUENCE</scope>
    <source>
        <strain evidence="2">F-65</strain>
    </source>
</reference>
<evidence type="ECO:0000313" key="2">
    <source>
        <dbReference type="EMBL" id="MCC9070040.1"/>
    </source>
</evidence>
<evidence type="ECO:0000256" key="1">
    <source>
        <dbReference type="SAM" id="Phobius"/>
    </source>
</evidence>
<accession>A0ABS8MMP0</accession>
<dbReference type="EMBL" id="JAJJMO010000001">
    <property type="protein sequence ID" value="MCC9070040.1"/>
    <property type="molecule type" value="Genomic_DNA"/>
</dbReference>
<gene>
    <name evidence="2" type="ORF">LNQ49_00280</name>
</gene>
<feature type="transmembrane region" description="Helical" evidence="1">
    <location>
        <begin position="90"/>
        <end position="108"/>
    </location>
</feature>
<name>A0ABS8MMP0_9FLAO</name>
<protein>
    <submittedName>
        <fullName evidence="2">Uncharacterized protein</fullName>
    </submittedName>
</protein>
<organism evidence="2 3">
    <name type="scientific">Flavobacterium pisciphilum</name>
    <dbReference type="NCBI Taxonomy" id="2893755"/>
    <lineage>
        <taxon>Bacteria</taxon>
        <taxon>Pseudomonadati</taxon>
        <taxon>Bacteroidota</taxon>
        <taxon>Flavobacteriia</taxon>
        <taxon>Flavobacteriales</taxon>
        <taxon>Flavobacteriaceae</taxon>
        <taxon>Flavobacterium</taxon>
    </lineage>
</organism>
<dbReference type="RefSeq" id="WP_229986797.1">
    <property type="nucleotide sequence ID" value="NZ_JAJJMO010000001.1"/>
</dbReference>
<keyword evidence="1" id="KW-1133">Transmembrane helix</keyword>
<feature type="transmembrane region" description="Helical" evidence="1">
    <location>
        <begin position="114"/>
        <end position="132"/>
    </location>
</feature>
<keyword evidence="3" id="KW-1185">Reference proteome</keyword>
<keyword evidence="1" id="KW-0472">Membrane</keyword>
<proteinExistence type="predicted"/>
<dbReference type="Proteomes" id="UP001430919">
    <property type="component" value="Unassembled WGS sequence"/>
</dbReference>
<keyword evidence="1" id="KW-0812">Transmembrane</keyword>
<sequence length="139" mass="16130">MDLEIIKTKFLKNEELSHEEVLLVLEDMIETVLGNGKFDNKMNAFYTSHNYSLILATILENKIEVPSDLDFKLENVNRFAKKEHIKNAQIARNLGVFLIAFSIIYYFLTDGQIMRYSIIVLVVGLLFLFKGVDKLKKLR</sequence>